<evidence type="ECO:0008006" key="4">
    <source>
        <dbReference type="Google" id="ProtNLM"/>
    </source>
</evidence>
<dbReference type="STRING" id="760192.Halhy_3103"/>
<feature type="signal peptide" evidence="1">
    <location>
        <begin position="1"/>
        <end position="24"/>
    </location>
</feature>
<dbReference type="HOGENOM" id="CLU_089930_1_0_10"/>
<sequence length="173" mass="19048">MNRRQIVKGMAATMGGLLVLPAWASAWNTASLQGFQSKLSGLEEALLAEIVETIIPETDTPGAKKLEVHRFVEKIITDCYDQKSRTTFAKGLTRVASMATQSYAKPFLSCTPAQRLEVLTTMSKSADADEQNFIRLARSLTIRGYLSSEYVMTKLMGYEMAPGRYLGCVPVKA</sequence>
<feature type="chain" id="PRO_5003311870" description="Twin-arginine translocation pathway signal" evidence="1">
    <location>
        <begin position="25"/>
        <end position="173"/>
    </location>
</feature>
<name>F4KPM7_HALH1</name>
<dbReference type="eggNOG" id="ENOG50309X8">
    <property type="taxonomic scope" value="Bacteria"/>
</dbReference>
<gene>
    <name evidence="2" type="ordered locus">Halhy_3103</name>
</gene>
<protein>
    <recommendedName>
        <fullName evidence="4">Twin-arginine translocation pathway signal</fullName>
    </recommendedName>
</protein>
<organism evidence="2 3">
    <name type="scientific">Haliscomenobacter hydrossis (strain ATCC 27775 / DSM 1100 / LMG 10767 / O)</name>
    <dbReference type="NCBI Taxonomy" id="760192"/>
    <lineage>
        <taxon>Bacteria</taxon>
        <taxon>Pseudomonadati</taxon>
        <taxon>Bacteroidota</taxon>
        <taxon>Saprospiria</taxon>
        <taxon>Saprospirales</taxon>
        <taxon>Haliscomenobacteraceae</taxon>
        <taxon>Haliscomenobacter</taxon>
    </lineage>
</organism>
<accession>F4KPM7</accession>
<dbReference type="AlphaFoldDB" id="F4KPM7"/>
<dbReference type="RefSeq" id="WP_013765508.1">
    <property type="nucleotide sequence ID" value="NC_015510.1"/>
</dbReference>
<reference key="2">
    <citation type="submission" date="2011-04" db="EMBL/GenBank/DDBJ databases">
        <title>Complete sequence of chromosome of Haliscomenobacter hydrossis DSM 1100.</title>
        <authorList>
            <consortium name="US DOE Joint Genome Institute (JGI-PGF)"/>
            <person name="Lucas S."/>
            <person name="Han J."/>
            <person name="Lapidus A."/>
            <person name="Bruce D."/>
            <person name="Goodwin L."/>
            <person name="Pitluck S."/>
            <person name="Peters L."/>
            <person name="Kyrpides N."/>
            <person name="Mavromatis K."/>
            <person name="Ivanova N."/>
            <person name="Ovchinnikova G."/>
            <person name="Pagani I."/>
            <person name="Daligault H."/>
            <person name="Detter J.C."/>
            <person name="Han C."/>
            <person name="Land M."/>
            <person name="Hauser L."/>
            <person name="Markowitz V."/>
            <person name="Cheng J.-F."/>
            <person name="Hugenholtz P."/>
            <person name="Woyke T."/>
            <person name="Wu D."/>
            <person name="Verbarg S."/>
            <person name="Frueling A."/>
            <person name="Brambilla E."/>
            <person name="Klenk H.-P."/>
            <person name="Eisen J.A."/>
        </authorList>
    </citation>
    <scope>NUCLEOTIDE SEQUENCE</scope>
    <source>
        <strain>DSM 1100</strain>
    </source>
</reference>
<evidence type="ECO:0000313" key="3">
    <source>
        <dbReference type="Proteomes" id="UP000008461"/>
    </source>
</evidence>
<evidence type="ECO:0000256" key="1">
    <source>
        <dbReference type="SAM" id="SignalP"/>
    </source>
</evidence>
<dbReference type="KEGG" id="hhy:Halhy_3103"/>
<dbReference type="OrthoDB" id="6385145at2"/>
<proteinExistence type="predicted"/>
<keyword evidence="3" id="KW-1185">Reference proteome</keyword>
<dbReference type="Proteomes" id="UP000008461">
    <property type="component" value="Chromosome"/>
</dbReference>
<dbReference type="Pfam" id="PF13618">
    <property type="entry name" value="Gluconate_2-dh3"/>
    <property type="match status" value="1"/>
</dbReference>
<keyword evidence="1" id="KW-0732">Signal</keyword>
<dbReference type="EMBL" id="CP002691">
    <property type="protein sequence ID" value="AEE50965.1"/>
    <property type="molecule type" value="Genomic_DNA"/>
</dbReference>
<dbReference type="InterPro" id="IPR027056">
    <property type="entry name" value="Gluconate_2DH_su3"/>
</dbReference>
<reference evidence="2 3" key="1">
    <citation type="journal article" date="2011" name="Stand. Genomic Sci.">
        <title>Complete genome sequence of Haliscomenobacter hydrossis type strain (O).</title>
        <authorList>
            <consortium name="US DOE Joint Genome Institute (JGI-PGF)"/>
            <person name="Daligault H."/>
            <person name="Lapidus A."/>
            <person name="Zeytun A."/>
            <person name="Nolan M."/>
            <person name="Lucas S."/>
            <person name="Del Rio T.G."/>
            <person name="Tice H."/>
            <person name="Cheng J.F."/>
            <person name="Tapia R."/>
            <person name="Han C."/>
            <person name="Goodwin L."/>
            <person name="Pitluck S."/>
            <person name="Liolios K."/>
            <person name="Pagani I."/>
            <person name="Ivanova N."/>
            <person name="Huntemann M."/>
            <person name="Mavromatis K."/>
            <person name="Mikhailova N."/>
            <person name="Pati A."/>
            <person name="Chen A."/>
            <person name="Palaniappan K."/>
            <person name="Land M."/>
            <person name="Hauser L."/>
            <person name="Brambilla E.M."/>
            <person name="Rohde M."/>
            <person name="Verbarg S."/>
            <person name="Goker M."/>
            <person name="Bristow J."/>
            <person name="Eisen J.A."/>
            <person name="Markowitz V."/>
            <person name="Hugenholtz P."/>
            <person name="Kyrpides N.C."/>
            <person name="Klenk H.P."/>
            <person name="Woyke T."/>
        </authorList>
    </citation>
    <scope>NUCLEOTIDE SEQUENCE [LARGE SCALE GENOMIC DNA]</scope>
    <source>
        <strain evidence="3">ATCC 27775 / DSM 1100 / LMG 10767 / O</strain>
    </source>
</reference>
<evidence type="ECO:0000313" key="2">
    <source>
        <dbReference type="EMBL" id="AEE50965.1"/>
    </source>
</evidence>